<name>A0A7L4ZPT4_9FLAO</name>
<gene>
    <name evidence="1" type="ORF">IMCC3317_38820</name>
</gene>
<evidence type="ECO:0008006" key="3">
    <source>
        <dbReference type="Google" id="ProtNLM"/>
    </source>
</evidence>
<dbReference type="RefSeq" id="WP_160131037.1">
    <property type="nucleotide sequence ID" value="NZ_CP019288.1"/>
</dbReference>
<dbReference type="Proteomes" id="UP000464657">
    <property type="component" value="Chromosome"/>
</dbReference>
<dbReference type="OrthoDB" id="1449437at2"/>
<organism evidence="1 2">
    <name type="scientific">Kordia antarctica</name>
    <dbReference type="NCBI Taxonomy" id="1218801"/>
    <lineage>
        <taxon>Bacteria</taxon>
        <taxon>Pseudomonadati</taxon>
        <taxon>Bacteroidota</taxon>
        <taxon>Flavobacteriia</taxon>
        <taxon>Flavobacteriales</taxon>
        <taxon>Flavobacteriaceae</taxon>
        <taxon>Kordia</taxon>
    </lineage>
</organism>
<dbReference type="EMBL" id="CP019288">
    <property type="protein sequence ID" value="QHI38489.1"/>
    <property type="molecule type" value="Genomic_DNA"/>
</dbReference>
<sequence>MKKYIIIILLAPIFCVSQETSKIKFKSIAINPLSIYLENDSGGFAISADVGLSYKENIFLVSTQFGYEFAVFTTYLDSFSELSLLWGREFKLTSWLRWDGFAGLGYFYLKEGNFDIRGHDRNSTVGFPLISKLKCMIGNHFSLGIQLRGNFNSLQTIGSAGLILQVDF</sequence>
<evidence type="ECO:0000313" key="2">
    <source>
        <dbReference type="Proteomes" id="UP000464657"/>
    </source>
</evidence>
<keyword evidence="2" id="KW-1185">Reference proteome</keyword>
<dbReference type="AlphaFoldDB" id="A0A7L4ZPT4"/>
<proteinExistence type="predicted"/>
<accession>A0A7L4ZPT4</accession>
<reference evidence="1 2" key="1">
    <citation type="journal article" date="2013" name="Int. J. Syst. Evol. Microbiol.">
        <title>Kordia antarctica sp. nov., isolated from Antarctic seawater.</title>
        <authorList>
            <person name="Baek K."/>
            <person name="Choi A."/>
            <person name="Kang I."/>
            <person name="Lee K."/>
            <person name="Cho J.C."/>
        </authorList>
    </citation>
    <scope>NUCLEOTIDE SEQUENCE [LARGE SCALE GENOMIC DNA]</scope>
    <source>
        <strain evidence="1 2">IMCC3317</strain>
    </source>
</reference>
<protein>
    <recommendedName>
        <fullName evidence="3">Outer membrane protein beta-barrel domain-containing protein</fullName>
    </recommendedName>
</protein>
<evidence type="ECO:0000313" key="1">
    <source>
        <dbReference type="EMBL" id="QHI38489.1"/>
    </source>
</evidence>
<dbReference type="KEGG" id="kan:IMCC3317_38820"/>